<reference evidence="2" key="1">
    <citation type="submission" date="2018-05" db="EMBL/GenBank/DDBJ databases">
        <authorList>
            <person name="Lanie J.A."/>
            <person name="Ng W.-L."/>
            <person name="Kazmierczak K.M."/>
            <person name="Andrzejewski T.M."/>
            <person name="Davidsen T.M."/>
            <person name="Wayne K.J."/>
            <person name="Tettelin H."/>
            <person name="Glass J.I."/>
            <person name="Rusch D."/>
            <person name="Podicherti R."/>
            <person name="Tsui H.-C.T."/>
            <person name="Winkler M.E."/>
        </authorList>
    </citation>
    <scope>NUCLEOTIDE SEQUENCE</scope>
</reference>
<sequence>MRLDKLTVKSQEALQAAQELAHQHSHQEVDGEHLSLSLARQQDGIIPTLLQRVGVDLAKLQADLDTELGRRAKVKGTSTSDLYLSSELKQALDAAHAEA</sequence>
<dbReference type="InterPro" id="IPR004176">
    <property type="entry name" value="Clp_R_N"/>
</dbReference>
<evidence type="ECO:0000259" key="1">
    <source>
        <dbReference type="PROSITE" id="PS51903"/>
    </source>
</evidence>
<dbReference type="InterPro" id="IPR036628">
    <property type="entry name" value="Clp_N_dom_sf"/>
</dbReference>
<dbReference type="EMBL" id="UINC01220522">
    <property type="protein sequence ID" value="SVE48472.1"/>
    <property type="molecule type" value="Genomic_DNA"/>
</dbReference>
<dbReference type="PROSITE" id="PS51903">
    <property type="entry name" value="CLP_R"/>
    <property type="match status" value="1"/>
</dbReference>
<accession>A0A383DVB8</accession>
<protein>
    <recommendedName>
        <fullName evidence="1">Clp R domain-containing protein</fullName>
    </recommendedName>
</protein>
<feature type="non-terminal residue" evidence="2">
    <location>
        <position position="99"/>
    </location>
</feature>
<dbReference type="Pfam" id="PF02861">
    <property type="entry name" value="Clp_N"/>
    <property type="match status" value="1"/>
</dbReference>
<organism evidence="2">
    <name type="scientific">marine metagenome</name>
    <dbReference type="NCBI Taxonomy" id="408172"/>
    <lineage>
        <taxon>unclassified sequences</taxon>
        <taxon>metagenomes</taxon>
        <taxon>ecological metagenomes</taxon>
    </lineage>
</organism>
<gene>
    <name evidence="2" type="ORF">METZ01_LOCUS501326</name>
</gene>
<name>A0A383DVB8_9ZZZZ</name>
<dbReference type="Gene3D" id="1.10.1780.10">
    <property type="entry name" value="Clp, N-terminal domain"/>
    <property type="match status" value="1"/>
</dbReference>
<evidence type="ECO:0000313" key="2">
    <source>
        <dbReference type="EMBL" id="SVE48472.1"/>
    </source>
</evidence>
<proteinExistence type="predicted"/>
<dbReference type="SUPFAM" id="SSF81923">
    <property type="entry name" value="Double Clp-N motif"/>
    <property type="match status" value="1"/>
</dbReference>
<feature type="domain" description="Clp R" evidence="1">
    <location>
        <begin position="3"/>
        <end position="99"/>
    </location>
</feature>
<dbReference type="AlphaFoldDB" id="A0A383DVB8"/>